<name>E0S251_BUTPB</name>
<reference evidence="2 3" key="1">
    <citation type="journal article" date="2010" name="PLoS ONE">
        <title>The glycobiome of the rumen bacterium Butyrivibrio proteoclasticus B316(T) highlights adaptation to a polysaccharide-rich environment.</title>
        <authorList>
            <person name="Kelly W.J."/>
            <person name="Leahy S.C."/>
            <person name="Altermann E."/>
            <person name="Yeoman C.J."/>
            <person name="Dunne J.C."/>
            <person name="Kong Z."/>
            <person name="Pacheco D.M."/>
            <person name="Li D."/>
            <person name="Noel S.J."/>
            <person name="Moon C.D."/>
            <person name="Cookson A.L."/>
            <person name="Attwood G.T."/>
        </authorList>
    </citation>
    <scope>NUCLEOTIDE SEQUENCE [LARGE SCALE GENOMIC DNA]</scope>
    <source>
        <strain evidence="3">ATCC 51982 / DSM 14932 / B316</strain>
    </source>
</reference>
<dbReference type="STRING" id="515622.bpr_I1136"/>
<dbReference type="Proteomes" id="UP000001299">
    <property type="component" value="Chromosome 1"/>
</dbReference>
<dbReference type="AlphaFoldDB" id="E0S251"/>
<dbReference type="eggNOG" id="ENOG50339F8">
    <property type="taxonomic scope" value="Bacteria"/>
</dbReference>
<dbReference type="EMBL" id="CP001810">
    <property type="protein sequence ID" value="ADL33876.1"/>
    <property type="molecule type" value="Genomic_DNA"/>
</dbReference>
<evidence type="ECO:0008006" key="4">
    <source>
        <dbReference type="Google" id="ProtNLM"/>
    </source>
</evidence>
<gene>
    <name evidence="2" type="ordered locus">bpr_I1136</name>
</gene>
<protein>
    <recommendedName>
        <fullName evidence="4">RCK N-terminal domain-containing protein</fullName>
    </recommendedName>
</protein>
<proteinExistence type="predicted"/>
<dbReference type="KEGG" id="bpb:bpr_I1136"/>
<keyword evidence="1" id="KW-1133">Transmembrane helix</keyword>
<accession>E0S251</accession>
<keyword evidence="3" id="KW-1185">Reference proteome</keyword>
<keyword evidence="1" id="KW-0812">Transmembrane</keyword>
<keyword evidence="1" id="KW-0472">Membrane</keyword>
<feature type="transmembrane region" description="Helical" evidence="1">
    <location>
        <begin position="6"/>
        <end position="29"/>
    </location>
</feature>
<evidence type="ECO:0000313" key="2">
    <source>
        <dbReference type="EMBL" id="ADL33876.1"/>
    </source>
</evidence>
<organism evidence="2 3">
    <name type="scientific">Butyrivibrio proteoclasticus (strain ATCC 51982 / DSM 14932 / B316)</name>
    <name type="common">Clostridium proteoclasticum</name>
    <dbReference type="NCBI Taxonomy" id="515622"/>
    <lineage>
        <taxon>Bacteria</taxon>
        <taxon>Bacillati</taxon>
        <taxon>Bacillota</taxon>
        <taxon>Clostridia</taxon>
        <taxon>Lachnospirales</taxon>
        <taxon>Lachnospiraceae</taxon>
        <taxon>Butyrivibrio</taxon>
    </lineage>
</organism>
<feature type="transmembrane region" description="Helical" evidence="1">
    <location>
        <begin position="100"/>
        <end position="122"/>
    </location>
</feature>
<dbReference type="Gene3D" id="6.20.350.10">
    <property type="match status" value="1"/>
</dbReference>
<evidence type="ECO:0000313" key="3">
    <source>
        <dbReference type="Proteomes" id="UP000001299"/>
    </source>
</evidence>
<evidence type="ECO:0000256" key="1">
    <source>
        <dbReference type="SAM" id="Phobius"/>
    </source>
</evidence>
<feature type="transmembrane region" description="Helical" evidence="1">
    <location>
        <begin position="36"/>
        <end position="56"/>
    </location>
</feature>
<sequence>MGDGDCMEYIVVVLFAAAVFAAVILYLAFNQEQRERWLGFTFGIASVGGIAIYGTAHAHEATNLVAAIFETVVDVGRMFAGINNVSAFEKLVGADSKWMILFWGVHFLAYYSLASAIIMTVAKGMLKKIRTFFLHINDVELIYGITDNSLSYGRNIADKDHTSIVYVGTSTNGKESQISQMGGLLFSDSQALNPDAKFLQRLSVKRGKSKFRLCALSGNIDDNLEYAAKILRALEKAKVRPEQTEVILYGYEEHNGDMLQAVGDKYGYGTVRVFEKAELLARLLMQKYPICNAVTFDENARATCDTNVLLIGFGRKGQELLEKIVINGQFEGSNFKVKVFDKNGRGTDGFFRARFSSLLDNYDISFENHDGRSRELAVYLEENIDKLKYIAVAVGDDRTGREIAMNILEFMRGRGASLPVYQCCNDCVAKYELNSLVERYSIFDANILYNGMMDDLAKKLNHYYMNNSASAKKNWADCNYFDRMSSRASADYQAALLNRLGLCNGQELPAEILENLAKSEHLRWNAFYYASGYKKMDIETFKKRARNAQTSGNKRVSKDAEGKRHVCLVTWDELDEISDIENSIMGKDIDYKQKDRDNVLVIKGLLEK</sequence>
<dbReference type="HOGENOM" id="CLU_448837_0_0_9"/>